<gene>
    <name evidence="1" type="ORF">QBC34DRAFT_415000</name>
</gene>
<dbReference type="AlphaFoldDB" id="A0AAV9G7U2"/>
<evidence type="ECO:0000313" key="1">
    <source>
        <dbReference type="EMBL" id="KAK4444473.1"/>
    </source>
</evidence>
<dbReference type="PANTHER" id="PTHR37540">
    <property type="entry name" value="TRANSCRIPTION FACTOR (ACR-2), PUTATIVE-RELATED-RELATED"/>
    <property type="match status" value="1"/>
</dbReference>
<accession>A0AAV9G7U2</accession>
<proteinExistence type="predicted"/>
<sequence>MPQQEFLFVNPGNKTRGGHKISTSGRAFVIRKARAAQPWSTKSSIPKTPAPLDAAVDAGAGRTVSRRAARVGANGAVLEAGRKSTQVAPGRRRKKEAPLVRECQCGRLGCRCELRVTATTALGTTLISETRHLSGRFDPLGCLPVPMLTAADVDLFTYFNTAISPLLTGPTGSDEVDRFWLTVSFSHAGFLSALLAVSALQMAVEHPQYSSRLLERFMHHRLQTISAIQKDLAVPEKATSNENLATVFNLLIMEENLYIHASDTLAADPMWLYLQPTPDQRQAHMAGLKRMLELRGGVGRIGNMRGLQSFIVRWICTALGCRIVFTLPRAYRPDEPEDPEEEELCERSFAASHLLPHGMLTQLYNYPESSAFFSTPFPMPEACRAAGFHPELVRHILTFECLHSDTMAWMMRRDTYTWDALDMQNLFSIAMGELVRWYLVNEETISPADNVVAMCLFIFAFIVGLGAHTACSPVPGVLPRMRKQFLDPDLRSQLRAAGIDGWVAFLLLIASTQNPDDGDYFFRYYVETLAARSPPVRTFEDFRKTVFGCIWSPAMDPHLRKAWDHIHDEWERLRVAMETDSSVANRAMRPRDNEMYHHMSIPMSSPYSTAHMKSIFVARDKARLGGRF</sequence>
<name>A0AAV9G7U2_9PEZI</name>
<evidence type="ECO:0000313" key="2">
    <source>
        <dbReference type="Proteomes" id="UP001321760"/>
    </source>
</evidence>
<evidence type="ECO:0008006" key="3">
    <source>
        <dbReference type="Google" id="ProtNLM"/>
    </source>
</evidence>
<dbReference type="Proteomes" id="UP001321760">
    <property type="component" value="Unassembled WGS sequence"/>
</dbReference>
<dbReference type="PANTHER" id="PTHR37540:SF5">
    <property type="entry name" value="TRANSCRIPTION FACTOR DOMAIN-CONTAINING PROTEIN"/>
    <property type="match status" value="1"/>
</dbReference>
<reference evidence="1" key="2">
    <citation type="submission" date="2023-05" db="EMBL/GenBank/DDBJ databases">
        <authorList>
            <consortium name="Lawrence Berkeley National Laboratory"/>
            <person name="Steindorff A."/>
            <person name="Hensen N."/>
            <person name="Bonometti L."/>
            <person name="Westerberg I."/>
            <person name="Brannstrom I.O."/>
            <person name="Guillou S."/>
            <person name="Cros-Aarteil S."/>
            <person name="Calhoun S."/>
            <person name="Haridas S."/>
            <person name="Kuo A."/>
            <person name="Mondo S."/>
            <person name="Pangilinan J."/>
            <person name="Riley R."/>
            <person name="Labutti K."/>
            <person name="Andreopoulos B."/>
            <person name="Lipzen A."/>
            <person name="Chen C."/>
            <person name="Yanf M."/>
            <person name="Daum C."/>
            <person name="Ng V."/>
            <person name="Clum A."/>
            <person name="Ohm R."/>
            <person name="Martin F."/>
            <person name="Silar P."/>
            <person name="Natvig D."/>
            <person name="Lalanne C."/>
            <person name="Gautier V."/>
            <person name="Ament-Velasquez S.L."/>
            <person name="Kruys A."/>
            <person name="Hutchinson M.I."/>
            <person name="Powell A.J."/>
            <person name="Barry K."/>
            <person name="Miller A.N."/>
            <person name="Grigoriev I.V."/>
            <person name="Debuchy R."/>
            <person name="Gladieux P."/>
            <person name="Thoren M.H."/>
            <person name="Johannesson H."/>
        </authorList>
    </citation>
    <scope>NUCLEOTIDE SEQUENCE</scope>
    <source>
        <strain evidence="1">PSN243</strain>
    </source>
</reference>
<comment type="caution">
    <text evidence="1">The sequence shown here is derived from an EMBL/GenBank/DDBJ whole genome shotgun (WGS) entry which is preliminary data.</text>
</comment>
<protein>
    <recommendedName>
        <fullName evidence="3">Transcription factor domain-containing protein</fullName>
    </recommendedName>
</protein>
<dbReference type="EMBL" id="MU865976">
    <property type="protein sequence ID" value="KAK4444473.1"/>
    <property type="molecule type" value="Genomic_DNA"/>
</dbReference>
<organism evidence="1 2">
    <name type="scientific">Podospora aff. communis PSN243</name>
    <dbReference type="NCBI Taxonomy" id="3040156"/>
    <lineage>
        <taxon>Eukaryota</taxon>
        <taxon>Fungi</taxon>
        <taxon>Dikarya</taxon>
        <taxon>Ascomycota</taxon>
        <taxon>Pezizomycotina</taxon>
        <taxon>Sordariomycetes</taxon>
        <taxon>Sordariomycetidae</taxon>
        <taxon>Sordariales</taxon>
        <taxon>Podosporaceae</taxon>
        <taxon>Podospora</taxon>
    </lineage>
</organism>
<reference evidence="1" key="1">
    <citation type="journal article" date="2023" name="Mol. Phylogenet. Evol.">
        <title>Genome-scale phylogeny and comparative genomics of the fungal order Sordariales.</title>
        <authorList>
            <person name="Hensen N."/>
            <person name="Bonometti L."/>
            <person name="Westerberg I."/>
            <person name="Brannstrom I.O."/>
            <person name="Guillou S."/>
            <person name="Cros-Aarteil S."/>
            <person name="Calhoun S."/>
            <person name="Haridas S."/>
            <person name="Kuo A."/>
            <person name="Mondo S."/>
            <person name="Pangilinan J."/>
            <person name="Riley R."/>
            <person name="LaButti K."/>
            <person name="Andreopoulos B."/>
            <person name="Lipzen A."/>
            <person name="Chen C."/>
            <person name="Yan M."/>
            <person name="Daum C."/>
            <person name="Ng V."/>
            <person name="Clum A."/>
            <person name="Steindorff A."/>
            <person name="Ohm R.A."/>
            <person name="Martin F."/>
            <person name="Silar P."/>
            <person name="Natvig D.O."/>
            <person name="Lalanne C."/>
            <person name="Gautier V."/>
            <person name="Ament-Velasquez S.L."/>
            <person name="Kruys A."/>
            <person name="Hutchinson M.I."/>
            <person name="Powell A.J."/>
            <person name="Barry K."/>
            <person name="Miller A.N."/>
            <person name="Grigoriev I.V."/>
            <person name="Debuchy R."/>
            <person name="Gladieux P."/>
            <person name="Hiltunen Thoren M."/>
            <person name="Johannesson H."/>
        </authorList>
    </citation>
    <scope>NUCLEOTIDE SEQUENCE</scope>
    <source>
        <strain evidence="1">PSN243</strain>
    </source>
</reference>
<keyword evidence="2" id="KW-1185">Reference proteome</keyword>